<feature type="chain" id="PRO_5037020433" evidence="8">
    <location>
        <begin position="20"/>
        <end position="448"/>
    </location>
</feature>
<dbReference type="AlphaFoldDB" id="A0A917MCA9"/>
<sequence length="448" mass="50232">MQYKLLVLSALCFVSISFAQEKKTKFSLQEAIDYALQNNYNAKTAANNIEAAKQKKWETTTIGLPQVSAKVDYQNWLKQQVSLLPGEITGGAPGTYVPVTFGTKQNINAAITLNQLIFDGSYLVGLQSAKTYLKISELANEKTALSIREAVINAYGNVLVADKSIEIFKKNMLVLEKNLEDAKKIFQNGFNEEEDVEQLQITYSTVKSQLDKTKRLRDIGLKMLNISMGNNLESPLSLTDTLEEVMNANIDLNLLSKTFNIEEHIDYKIAENDKTSKALLVKLEKSKALPSLTAFVNYGYTGNAEDFSFFNSSQEWYNSSLLGVSLNIPIFSSFQRRSRTQQATIELDNADLKLDQIKEELNLGVASAKSDYTFSVENYGTAKKNLELAQRIEKKQQIKFFEGVGSSFDLSQAQNQLYTQQQNYIQSMLDVIAKKAALENALNIPIKK</sequence>
<dbReference type="GO" id="GO:0009279">
    <property type="term" value="C:cell outer membrane"/>
    <property type="evidence" value="ECO:0007669"/>
    <property type="project" value="UniProtKB-SubCell"/>
</dbReference>
<keyword evidence="3" id="KW-0813">Transport</keyword>
<dbReference type="Proteomes" id="UP000633278">
    <property type="component" value="Unassembled WGS sequence"/>
</dbReference>
<evidence type="ECO:0000256" key="5">
    <source>
        <dbReference type="ARBA" id="ARBA00022692"/>
    </source>
</evidence>
<dbReference type="PANTHER" id="PTHR30026:SF20">
    <property type="entry name" value="OUTER MEMBRANE PROTEIN TOLC"/>
    <property type="match status" value="1"/>
</dbReference>
<gene>
    <name evidence="9" type="ORF">GCM10011416_10020</name>
</gene>
<keyword evidence="7" id="KW-0998">Cell outer membrane</keyword>
<keyword evidence="4" id="KW-1134">Transmembrane beta strand</keyword>
<dbReference type="PANTHER" id="PTHR30026">
    <property type="entry name" value="OUTER MEMBRANE PROTEIN TOLC"/>
    <property type="match status" value="1"/>
</dbReference>
<organism evidence="9 10">
    <name type="scientific">Polaribacter pacificus</name>
    <dbReference type="NCBI Taxonomy" id="1775173"/>
    <lineage>
        <taxon>Bacteria</taxon>
        <taxon>Pseudomonadati</taxon>
        <taxon>Bacteroidota</taxon>
        <taxon>Flavobacteriia</taxon>
        <taxon>Flavobacteriales</taxon>
        <taxon>Flavobacteriaceae</taxon>
    </lineage>
</organism>
<evidence type="ECO:0000313" key="10">
    <source>
        <dbReference type="Proteomes" id="UP000633278"/>
    </source>
</evidence>
<evidence type="ECO:0000256" key="8">
    <source>
        <dbReference type="SAM" id="SignalP"/>
    </source>
</evidence>
<dbReference type="InterPro" id="IPR051906">
    <property type="entry name" value="TolC-like"/>
</dbReference>
<comment type="similarity">
    <text evidence="2">Belongs to the outer membrane factor (OMF) (TC 1.B.17) family.</text>
</comment>
<evidence type="ECO:0000256" key="1">
    <source>
        <dbReference type="ARBA" id="ARBA00004442"/>
    </source>
</evidence>
<dbReference type="GO" id="GO:0015562">
    <property type="term" value="F:efflux transmembrane transporter activity"/>
    <property type="evidence" value="ECO:0007669"/>
    <property type="project" value="InterPro"/>
</dbReference>
<protein>
    <submittedName>
        <fullName evidence="9">Transporter</fullName>
    </submittedName>
</protein>
<dbReference type="RefSeq" id="WP_188598172.1">
    <property type="nucleotide sequence ID" value="NZ_BMJW01000001.1"/>
</dbReference>
<keyword evidence="8" id="KW-0732">Signal</keyword>
<comment type="subcellular location">
    <subcellularLocation>
        <location evidence="1">Cell outer membrane</location>
    </subcellularLocation>
</comment>
<feature type="signal peptide" evidence="8">
    <location>
        <begin position="1"/>
        <end position="19"/>
    </location>
</feature>
<keyword evidence="10" id="KW-1185">Reference proteome</keyword>
<name>A0A917MCA9_9FLAO</name>
<dbReference type="GO" id="GO:0015288">
    <property type="term" value="F:porin activity"/>
    <property type="evidence" value="ECO:0007669"/>
    <property type="project" value="TreeGrafter"/>
</dbReference>
<comment type="caution">
    <text evidence="9">The sequence shown here is derived from an EMBL/GenBank/DDBJ whole genome shotgun (WGS) entry which is preliminary data.</text>
</comment>
<evidence type="ECO:0000256" key="7">
    <source>
        <dbReference type="ARBA" id="ARBA00023237"/>
    </source>
</evidence>
<dbReference type="EMBL" id="BMJW01000001">
    <property type="protein sequence ID" value="GGG94628.1"/>
    <property type="molecule type" value="Genomic_DNA"/>
</dbReference>
<dbReference type="Pfam" id="PF02321">
    <property type="entry name" value="OEP"/>
    <property type="match status" value="2"/>
</dbReference>
<evidence type="ECO:0000256" key="4">
    <source>
        <dbReference type="ARBA" id="ARBA00022452"/>
    </source>
</evidence>
<dbReference type="GO" id="GO:1990281">
    <property type="term" value="C:efflux pump complex"/>
    <property type="evidence" value="ECO:0007669"/>
    <property type="project" value="TreeGrafter"/>
</dbReference>
<evidence type="ECO:0000256" key="6">
    <source>
        <dbReference type="ARBA" id="ARBA00023136"/>
    </source>
</evidence>
<evidence type="ECO:0000256" key="2">
    <source>
        <dbReference type="ARBA" id="ARBA00007613"/>
    </source>
</evidence>
<reference evidence="9" key="2">
    <citation type="submission" date="2020-09" db="EMBL/GenBank/DDBJ databases">
        <authorList>
            <person name="Sun Q."/>
            <person name="Zhou Y."/>
        </authorList>
    </citation>
    <scope>NUCLEOTIDE SEQUENCE</scope>
    <source>
        <strain evidence="9">CGMCC 1.15763</strain>
    </source>
</reference>
<keyword evidence="6" id="KW-0472">Membrane</keyword>
<keyword evidence="5" id="KW-0812">Transmembrane</keyword>
<dbReference type="SUPFAM" id="SSF56954">
    <property type="entry name" value="Outer membrane efflux proteins (OEP)"/>
    <property type="match status" value="1"/>
</dbReference>
<reference evidence="9" key="1">
    <citation type="journal article" date="2014" name="Int. J. Syst. Evol. Microbiol.">
        <title>Complete genome sequence of Corynebacterium casei LMG S-19264T (=DSM 44701T), isolated from a smear-ripened cheese.</title>
        <authorList>
            <consortium name="US DOE Joint Genome Institute (JGI-PGF)"/>
            <person name="Walter F."/>
            <person name="Albersmeier A."/>
            <person name="Kalinowski J."/>
            <person name="Ruckert C."/>
        </authorList>
    </citation>
    <scope>NUCLEOTIDE SEQUENCE</scope>
    <source>
        <strain evidence="9">CGMCC 1.15763</strain>
    </source>
</reference>
<dbReference type="InterPro" id="IPR003423">
    <property type="entry name" value="OMP_efflux"/>
</dbReference>
<evidence type="ECO:0000313" key="9">
    <source>
        <dbReference type="EMBL" id="GGG94628.1"/>
    </source>
</evidence>
<dbReference type="Gene3D" id="1.20.1600.10">
    <property type="entry name" value="Outer membrane efflux proteins (OEP)"/>
    <property type="match status" value="1"/>
</dbReference>
<evidence type="ECO:0000256" key="3">
    <source>
        <dbReference type="ARBA" id="ARBA00022448"/>
    </source>
</evidence>
<accession>A0A917MCA9</accession>
<proteinExistence type="inferred from homology"/>